<evidence type="ECO:0000313" key="1">
    <source>
        <dbReference type="EMBL" id="BCA85685.1"/>
    </source>
</evidence>
<evidence type="ECO:0000313" key="2">
    <source>
        <dbReference type="Proteomes" id="UP000502998"/>
    </source>
</evidence>
<protein>
    <submittedName>
        <fullName evidence="1">Uncharacterized protein</fullName>
    </submittedName>
</protein>
<organism evidence="1 2">
    <name type="scientific">Enterococcus saigonensis</name>
    <dbReference type="NCBI Taxonomy" id="1805431"/>
    <lineage>
        <taxon>Bacteria</taxon>
        <taxon>Bacillati</taxon>
        <taxon>Bacillota</taxon>
        <taxon>Bacilli</taxon>
        <taxon>Lactobacillales</taxon>
        <taxon>Enterococcaceae</taxon>
        <taxon>Enterococcus</taxon>
    </lineage>
</organism>
<dbReference type="Proteomes" id="UP000502998">
    <property type="component" value="Chromosome"/>
</dbReference>
<dbReference type="AlphaFoldDB" id="A0A679IJK6"/>
<gene>
    <name evidence="1" type="ORF">EsVE80_12080</name>
</gene>
<reference evidence="1 2" key="1">
    <citation type="submission" date="2020-02" db="EMBL/GenBank/DDBJ databases">
        <title>Characterization of vanA genotype vancomycin-resistant Enterococcus saigonensis VE80.</title>
        <authorList>
            <person name="Harada T."/>
            <person name="Motooka D."/>
            <person name="Nakamura S."/>
            <person name="Yamamoto Y."/>
            <person name="Kawahara R."/>
            <person name="Kawatsu K."/>
        </authorList>
    </citation>
    <scope>NUCLEOTIDE SEQUENCE [LARGE SCALE GENOMIC DNA]</scope>
    <source>
        <strain evidence="1 2">VE80</strain>
    </source>
</reference>
<sequence length="99" mass="11548">MYMKGLIIMALTIKQAEDYLTNHVSGITVMDITVEYPDQKEVLYIEGEKDYYFFINSDNTYLFTDGQKNEKAFSHGDSENPMTEEEFLDKMVRVILAEE</sequence>
<dbReference type="EMBL" id="AP022822">
    <property type="protein sequence ID" value="BCA85685.1"/>
    <property type="molecule type" value="Genomic_DNA"/>
</dbReference>
<accession>A0A679IJK6</accession>
<dbReference type="KEGG" id="esg:EsVE80_12080"/>
<proteinExistence type="predicted"/>
<keyword evidence="2" id="KW-1185">Reference proteome</keyword>
<name>A0A679IJK6_9ENTE</name>